<dbReference type="InterPro" id="IPR010177">
    <property type="entry name" value="Paired_CXXCH_1"/>
</dbReference>
<dbReference type="Gene3D" id="1.25.10.10">
    <property type="entry name" value="Leucine-rich Repeat Variant"/>
    <property type="match status" value="1"/>
</dbReference>
<dbReference type="InterPro" id="IPR011990">
    <property type="entry name" value="TPR-like_helical_dom_sf"/>
</dbReference>
<dbReference type="PROSITE" id="PS50005">
    <property type="entry name" value="TPR"/>
    <property type="match status" value="1"/>
</dbReference>
<keyword evidence="8" id="KW-1185">Reference proteome</keyword>
<reference evidence="7 8" key="1">
    <citation type="submission" date="2013-03" db="EMBL/GenBank/DDBJ databases">
        <authorList>
            <person name="Linke B."/>
        </authorList>
    </citation>
    <scope>NUCLEOTIDE SEQUENCE [LARGE SCALE GENOMIC DNA]</scope>
    <source>
        <strain evidence="7 8">B13</strain>
    </source>
</reference>
<evidence type="ECO:0000256" key="1">
    <source>
        <dbReference type="ARBA" id="ARBA00022729"/>
    </source>
</evidence>
<dbReference type="PANTHER" id="PTHR35038:SF8">
    <property type="entry name" value="C-TYPE POLYHEME CYTOCHROME OMCC"/>
    <property type="match status" value="1"/>
</dbReference>
<feature type="domain" description="Cytochrome c-552/4" evidence="6">
    <location>
        <begin position="87"/>
        <end position="114"/>
    </location>
</feature>
<dbReference type="Pfam" id="PF13181">
    <property type="entry name" value="TPR_8"/>
    <property type="match status" value="1"/>
</dbReference>
<dbReference type="CDD" id="cd08168">
    <property type="entry name" value="Cytochrom_C3"/>
    <property type="match status" value="1"/>
</dbReference>
<dbReference type="SMART" id="SM00028">
    <property type="entry name" value="TPR"/>
    <property type="match status" value="2"/>
</dbReference>
<dbReference type="SUPFAM" id="SSF48695">
    <property type="entry name" value="Multiheme cytochromes"/>
    <property type="match status" value="1"/>
</dbReference>
<dbReference type="EMBL" id="HG322950">
    <property type="protein sequence ID" value="CDF81739.1"/>
    <property type="molecule type" value="Genomic_DNA"/>
</dbReference>
<keyword evidence="4" id="KW-0812">Transmembrane</keyword>
<reference evidence="7 8" key="2">
    <citation type="submission" date="2014-05" db="EMBL/GenBank/DDBJ databases">
        <title>Genome sequence of the 3-chlorobenzoate degrading bacterium Pseudomonas knackmussii B13 shows multiple evidence for horizontal gene transfer.</title>
        <authorList>
            <person name="Miyazaki R."/>
            <person name="Bertelli C."/>
            <person name="Falquet L."/>
            <person name="Robinson-Rechavi M."/>
            <person name="Gharib W."/>
            <person name="Roy S."/>
            <person name="Van der Meer J.R."/>
        </authorList>
    </citation>
    <scope>NUCLEOTIDE SEQUENCE [LARGE SCALE GENOMIC DNA]</scope>
    <source>
        <strain evidence="7 8">B13</strain>
    </source>
</reference>
<evidence type="ECO:0000256" key="4">
    <source>
        <dbReference type="SAM" id="Phobius"/>
    </source>
</evidence>
<evidence type="ECO:0000259" key="5">
    <source>
        <dbReference type="Pfam" id="PF09699"/>
    </source>
</evidence>
<dbReference type="STRING" id="1301098.PKB_0361"/>
<dbReference type="Proteomes" id="UP000025241">
    <property type="component" value="Chromosome I"/>
</dbReference>
<keyword evidence="2" id="KW-0802">TPR repeat</keyword>
<dbReference type="Pfam" id="PF14559">
    <property type="entry name" value="TPR_19"/>
    <property type="match status" value="1"/>
</dbReference>
<dbReference type="eggNOG" id="COG0457">
    <property type="taxonomic scope" value="Bacteria"/>
</dbReference>
<feature type="region of interest" description="Disordered" evidence="3">
    <location>
        <begin position="1"/>
        <end position="22"/>
    </location>
</feature>
<evidence type="ECO:0000313" key="7">
    <source>
        <dbReference type="EMBL" id="CDF81739.1"/>
    </source>
</evidence>
<feature type="transmembrane region" description="Helical" evidence="4">
    <location>
        <begin position="28"/>
        <end position="45"/>
    </location>
</feature>
<proteinExistence type="predicted"/>
<feature type="domain" description="Doubled CXXCH motif" evidence="5">
    <location>
        <begin position="348"/>
        <end position="379"/>
    </location>
</feature>
<dbReference type="AlphaFoldDB" id="A0A024HAW0"/>
<feature type="domain" description="Cytochrome c-552/4" evidence="6">
    <location>
        <begin position="213"/>
        <end position="255"/>
    </location>
</feature>
<dbReference type="RefSeq" id="WP_043248518.1">
    <property type="nucleotide sequence ID" value="NZ_HG322950.1"/>
</dbReference>
<dbReference type="Pfam" id="PF13646">
    <property type="entry name" value="HEAT_2"/>
    <property type="match status" value="1"/>
</dbReference>
<dbReference type="OrthoDB" id="9814800at2"/>
<dbReference type="PANTHER" id="PTHR35038">
    <property type="entry name" value="DISSIMILATORY SULFITE REDUCTASE SIRA"/>
    <property type="match status" value="1"/>
</dbReference>
<dbReference type="InterPro" id="IPR051829">
    <property type="entry name" value="Multiheme_Cytochr_ET"/>
</dbReference>
<evidence type="ECO:0000313" key="8">
    <source>
        <dbReference type="Proteomes" id="UP000025241"/>
    </source>
</evidence>
<dbReference type="Gene3D" id="1.25.40.10">
    <property type="entry name" value="Tetratricopeptide repeat domain"/>
    <property type="match status" value="2"/>
</dbReference>
<protein>
    <submittedName>
        <fullName evidence="7">Thioredoxin domain-containing protein</fullName>
    </submittedName>
</protein>
<evidence type="ECO:0000256" key="2">
    <source>
        <dbReference type="PROSITE-ProRule" id="PRU00339"/>
    </source>
</evidence>
<organism evidence="7 8">
    <name type="scientific">Pseudomonas knackmussii (strain DSM 6978 / CCUG 54928 / LMG 23759 / B13)</name>
    <dbReference type="NCBI Taxonomy" id="1301098"/>
    <lineage>
        <taxon>Bacteria</taxon>
        <taxon>Pseudomonadati</taxon>
        <taxon>Pseudomonadota</taxon>
        <taxon>Gammaproteobacteria</taxon>
        <taxon>Pseudomonadales</taxon>
        <taxon>Pseudomonadaceae</taxon>
        <taxon>Pseudomonas</taxon>
    </lineage>
</organism>
<dbReference type="InterPro" id="IPR036280">
    <property type="entry name" value="Multihaem_cyt_sf"/>
</dbReference>
<sequence length="801" mass="88015">MPKSDKNKASRSTAKPSPAPSNPLARRLIAAAIGVLLIASAGLWWKMEHSEPQRLSPATAPAVKPAAPTPVPTVAATPPASFVDEQQCQGCHQAQVKDWQGSHHQKAMQTASESNVLGDFADVKFKGETETTRFFRKGEEYWVNTPGNDGKPADFKVAYTFGVAPLQQYLLEYPGGRLQALGVAWDTQKHRWFQLNPGERIDFKDELHWTRPAQNANFMCIECHTTDFKRNFDAQKDSFASHWQSLGVGCQACHGPASKHLEWATKPDKSASKGFDKPLTASTAASDLVETCARCHARRAPLGDGFQHNRRFMDDYLPSLLTRELYQIDGKIKDEVFEWGSFTQSKMFAKGVKCTDCHNPHSGEVKIAGNGVCLQCHNVAGKPVREGIDGAGLQAKNYDSPEHHHHKPGTPGAQCTSCHMPGKYYMVNHYRHDHSFSIPNPEHAQKIGAPDACLGCHRDSASAKIAQQFELWYGSAATKKPAPSSNPAPRYDDGLWRAREGQPGAARGLHLLLATPDLPAIRRATLLAELPAYPSARSAALASQALGNADPLVRNAAIEALAALSPPQNLPIMLTPLLDDPVRAVRLTAVWQLLQLPPELRANLGAAFDKGVKEYEEAQLSLAERAESNLNRAMLYQLLGRDTDVEPALRAAIKRDPNFLPATVSLYQWLDAAQRKDEARQLLDAALKQHPRSGLLHHALGLSLVRQGQRDAALKELREAARLSPDDAQFGYILAIGLHDSGQADAACHELEQLLQRNPQNRSARLALIGYLREMGQLEKVQMQLAELEQQNPDDPALKGE</sequence>
<accession>A0A024HAW0</accession>
<evidence type="ECO:0000259" key="6">
    <source>
        <dbReference type="Pfam" id="PF13435"/>
    </source>
</evidence>
<dbReference type="InterPro" id="IPR011989">
    <property type="entry name" value="ARM-like"/>
</dbReference>
<keyword evidence="4" id="KW-0472">Membrane</keyword>
<gene>
    <name evidence="7" type="ORF">PKB_0361</name>
</gene>
<dbReference type="HOGENOM" id="CLU_013154_0_0_6"/>
<dbReference type="SUPFAM" id="SSF48452">
    <property type="entry name" value="TPR-like"/>
    <property type="match status" value="1"/>
</dbReference>
<keyword evidence="1" id="KW-0732">Signal</keyword>
<evidence type="ECO:0000256" key="3">
    <source>
        <dbReference type="SAM" id="MobiDB-lite"/>
    </source>
</evidence>
<dbReference type="Pfam" id="PF13435">
    <property type="entry name" value="Cytochrome_C554"/>
    <property type="match status" value="2"/>
</dbReference>
<dbReference type="SUPFAM" id="SSF48371">
    <property type="entry name" value="ARM repeat"/>
    <property type="match status" value="1"/>
</dbReference>
<dbReference type="InterPro" id="IPR019734">
    <property type="entry name" value="TPR_rpt"/>
</dbReference>
<dbReference type="PATRIC" id="fig|1301098.3.peg.370"/>
<dbReference type="Pfam" id="PF09699">
    <property type="entry name" value="Paired_CXXCH_1"/>
    <property type="match status" value="1"/>
</dbReference>
<dbReference type="InterPro" id="IPR016024">
    <property type="entry name" value="ARM-type_fold"/>
</dbReference>
<keyword evidence="4" id="KW-1133">Transmembrane helix</keyword>
<dbReference type="InterPro" id="IPR023155">
    <property type="entry name" value="Cyt_c-552/4"/>
</dbReference>
<dbReference type="KEGG" id="pkc:PKB_0361"/>
<name>A0A024HAW0_PSEKB</name>
<dbReference type="Gene3D" id="1.10.1130.10">
    <property type="entry name" value="Flavocytochrome C3, Chain A"/>
    <property type="match status" value="3"/>
</dbReference>
<feature type="repeat" description="TPR" evidence="2">
    <location>
        <begin position="694"/>
        <end position="727"/>
    </location>
</feature>